<proteinExistence type="predicted"/>
<evidence type="ECO:0000313" key="1">
    <source>
        <dbReference type="EMBL" id="DAD68840.1"/>
    </source>
</evidence>
<reference evidence="1" key="1">
    <citation type="journal article" date="2021" name="Proc. Natl. Acad. Sci. U.S.A.">
        <title>A Catalog of Tens of Thousands of Viruses from Human Metagenomes Reveals Hidden Associations with Chronic Diseases.</title>
        <authorList>
            <person name="Tisza M.J."/>
            <person name="Buck C.B."/>
        </authorList>
    </citation>
    <scope>NUCLEOTIDE SEQUENCE</scope>
    <source>
        <strain evidence="1">CtHP32</strain>
    </source>
</reference>
<protein>
    <submittedName>
        <fullName evidence="1">Uncharacterized protein</fullName>
    </submittedName>
</protein>
<organism evidence="1">
    <name type="scientific">Myoviridae sp. ctHP32</name>
    <dbReference type="NCBI Taxonomy" id="2823539"/>
    <lineage>
        <taxon>Viruses</taxon>
        <taxon>Duplodnaviria</taxon>
        <taxon>Heunggongvirae</taxon>
        <taxon>Uroviricota</taxon>
        <taxon>Caudoviricetes</taxon>
    </lineage>
</organism>
<accession>A0A8S5LFX4</accession>
<sequence length="47" mass="5070">MAPIAAPAIKASRYRNGNPISLTYSGSTTASQVYRRNSFPLPFVAIL</sequence>
<name>A0A8S5LFX4_9CAUD</name>
<dbReference type="EMBL" id="BK014710">
    <property type="protein sequence ID" value="DAD68840.1"/>
    <property type="molecule type" value="Genomic_DNA"/>
</dbReference>